<comment type="caution">
    <text evidence="4">The sequence shown here is derived from an EMBL/GenBank/DDBJ whole genome shotgun (WGS) entry which is preliminary data.</text>
</comment>
<dbReference type="SUPFAM" id="SSF53335">
    <property type="entry name" value="S-adenosyl-L-methionine-dependent methyltransferases"/>
    <property type="match status" value="1"/>
</dbReference>
<dbReference type="InterPro" id="IPR005162">
    <property type="entry name" value="Retrotrans_gag_dom"/>
</dbReference>
<dbReference type="Proteomes" id="UP001418222">
    <property type="component" value="Unassembled WGS sequence"/>
</dbReference>
<feature type="domain" description="Reverse transcriptase Ty1/copia-type" evidence="3">
    <location>
        <begin position="83"/>
        <end position="316"/>
    </location>
</feature>
<evidence type="ECO:0000259" key="3">
    <source>
        <dbReference type="Pfam" id="PF07727"/>
    </source>
</evidence>
<dbReference type="CDD" id="cd02440">
    <property type="entry name" value="AdoMet_MTases"/>
    <property type="match status" value="1"/>
</dbReference>
<evidence type="ECO:0000259" key="2">
    <source>
        <dbReference type="Pfam" id="PF03732"/>
    </source>
</evidence>
<dbReference type="Pfam" id="PF03732">
    <property type="entry name" value="Retrotrans_gag"/>
    <property type="match status" value="1"/>
</dbReference>
<gene>
    <name evidence="4" type="ORF">KSP39_PZI002623</name>
</gene>
<dbReference type="PANTHER" id="PTHR11439">
    <property type="entry name" value="GAG-POL-RELATED RETROTRANSPOSON"/>
    <property type="match status" value="1"/>
</dbReference>
<feature type="compositionally biased region" description="Basic and acidic residues" evidence="1">
    <location>
        <begin position="715"/>
        <end position="730"/>
    </location>
</feature>
<feature type="region of interest" description="Disordered" evidence="1">
    <location>
        <begin position="1"/>
        <end position="21"/>
    </location>
</feature>
<dbReference type="PANTHER" id="PTHR11439:SF463">
    <property type="entry name" value="REVERSE TRANSCRIPTASE TY1_COPIA-TYPE DOMAIN-CONTAINING PROTEIN"/>
    <property type="match status" value="1"/>
</dbReference>
<protein>
    <submittedName>
        <fullName evidence="4">Uncharacterized protein</fullName>
    </submittedName>
</protein>
<proteinExistence type="predicted"/>
<reference evidence="4 5" key="1">
    <citation type="journal article" date="2022" name="Nat. Plants">
        <title>Genomes of leafy and leafless Platanthera orchids illuminate the evolution of mycoheterotrophy.</title>
        <authorList>
            <person name="Li M.H."/>
            <person name="Liu K.W."/>
            <person name="Li Z."/>
            <person name="Lu H.C."/>
            <person name="Ye Q.L."/>
            <person name="Zhang D."/>
            <person name="Wang J.Y."/>
            <person name="Li Y.F."/>
            <person name="Zhong Z.M."/>
            <person name="Liu X."/>
            <person name="Yu X."/>
            <person name="Liu D.K."/>
            <person name="Tu X.D."/>
            <person name="Liu B."/>
            <person name="Hao Y."/>
            <person name="Liao X.Y."/>
            <person name="Jiang Y.T."/>
            <person name="Sun W.H."/>
            <person name="Chen J."/>
            <person name="Chen Y.Q."/>
            <person name="Ai Y."/>
            <person name="Zhai J.W."/>
            <person name="Wu S.S."/>
            <person name="Zhou Z."/>
            <person name="Hsiao Y.Y."/>
            <person name="Wu W.L."/>
            <person name="Chen Y.Y."/>
            <person name="Lin Y.F."/>
            <person name="Hsu J.L."/>
            <person name="Li C.Y."/>
            <person name="Wang Z.W."/>
            <person name="Zhao X."/>
            <person name="Zhong W.Y."/>
            <person name="Ma X.K."/>
            <person name="Ma L."/>
            <person name="Huang J."/>
            <person name="Chen G.Z."/>
            <person name="Huang M.Z."/>
            <person name="Huang L."/>
            <person name="Peng D.H."/>
            <person name="Luo Y.B."/>
            <person name="Zou S.Q."/>
            <person name="Chen S.P."/>
            <person name="Lan S."/>
            <person name="Tsai W.C."/>
            <person name="Van de Peer Y."/>
            <person name="Liu Z.J."/>
        </authorList>
    </citation>
    <scope>NUCLEOTIDE SEQUENCE [LARGE SCALE GENOMIC DNA]</scope>
    <source>
        <strain evidence="4">Lor287</strain>
    </source>
</reference>
<dbReference type="CDD" id="cd09272">
    <property type="entry name" value="RNase_HI_RT_Ty1"/>
    <property type="match status" value="1"/>
</dbReference>
<sequence length="1055" mass="118666">MFRRPCRTNRGRDRGGRSARLDEAGTMLRRYEGRELAEMLDRERAGAGEGGGVDCAGQGAGGHPMQKAVPTEVRKEAREWGKGPVGQSCVSCKWIFVIKHAADDTVERLKARLVARGFTQQHGLDYEETFSPVTKLNTVRVLLSLAVHRHWPLYQLDIKNAFLNGDLQEIVFMHQPPGFETTGESQVYHLRKSIYGLKQSPRAWFEKFSKVVCDSGFIRSSADFSLFIRHRSTGTVILLVYVDDILITGDDITGIQHIKKQLNSTFQTKDLGNLRYFLGLEVARRPDCLVLTQQKYCMDLLHDAGYSGCKPADTPMDANHKLSAHSSDSDKLLTNPEYYRRLVGKLIYLTVTRPDISFAVGVVSRFMHASRTSQLQAVERILRYLKIAPGQGLVYKPSTSLSLVAYSDADYAGSIDDRRSTTGFCTYFGGHIITWRSKKQNVVARSSAEAEYRAMAAVVSELTWLESLLRDLGVRLSSSGTLFCDSQATIHISKNPVFHERTKHIEVDCHFIREKVQEKKIDLEHVPAASQVADILTKALSRRLYYQFLSKLGDVAFRILKSIKSANLRAMRGGLVGFDEETQIYVCDINPNMLNVGKKRAIEQGLGEERSLVWVEGDAEALKFEDGSMDGYTIAFGIRNVTHIEKVLAEAYRKGGVHDIHPRHHGDAAKFGSSGWQFHSNPPGASSSPIDESTPRGPSEMTPAGGEGSAPGRRPGKERMREGVERDLTGRELFPSPASTNPPGEQVARVEVARTPLRGSPFSELIISAPVPEGFREPDMTYYTGKDDPVQHLQWFEDAVSIRPMTDAFKCRLFTITLKEKARDWFHQLPARSIFGFEDLSRSFQLRFSTSKKRKKGPESLFLIKQRAEESLTHYVDRFQEEVLDIQEVPGYALQMAFTVGLHEGFFKMSLTRKTPLSFEELKERAAEEIAMEEANPAFVKKLAKLTEVESKEQGGSRHQEGRRREEQRAQGFQRQEGPEPGWRQQGGPAYGPGRALIQDGGNFHGGQGRFNFHRQAPRQLLPPPQQVMTIGRRERRNRRGRGGGRVELPYCDFH</sequence>
<dbReference type="EMBL" id="JBBWWQ010000002">
    <property type="protein sequence ID" value="KAK8954709.1"/>
    <property type="molecule type" value="Genomic_DNA"/>
</dbReference>
<feature type="region of interest" description="Disordered" evidence="1">
    <location>
        <begin position="949"/>
        <end position="1055"/>
    </location>
</feature>
<dbReference type="InterPro" id="IPR013103">
    <property type="entry name" value="RVT_2"/>
</dbReference>
<dbReference type="Pfam" id="PF07727">
    <property type="entry name" value="RVT_2"/>
    <property type="match status" value="1"/>
</dbReference>
<evidence type="ECO:0000256" key="1">
    <source>
        <dbReference type="SAM" id="MobiDB-lite"/>
    </source>
</evidence>
<feature type="compositionally biased region" description="Basic and acidic residues" evidence="1">
    <location>
        <begin position="659"/>
        <end position="668"/>
    </location>
</feature>
<feature type="compositionally biased region" description="Basic residues" evidence="1">
    <location>
        <begin position="1034"/>
        <end position="1043"/>
    </location>
</feature>
<name>A0AAP0C0J6_9ASPA</name>
<feature type="compositionally biased region" description="Basic and acidic residues" evidence="1">
    <location>
        <begin position="10"/>
        <end position="21"/>
    </location>
</feature>
<feature type="domain" description="Retrotransposon gag" evidence="2">
    <location>
        <begin position="812"/>
        <end position="903"/>
    </location>
</feature>
<dbReference type="AlphaFoldDB" id="A0AAP0C0J6"/>
<evidence type="ECO:0000313" key="5">
    <source>
        <dbReference type="Proteomes" id="UP001418222"/>
    </source>
</evidence>
<evidence type="ECO:0000313" key="4">
    <source>
        <dbReference type="EMBL" id="KAK8954709.1"/>
    </source>
</evidence>
<accession>A0AAP0C0J6</accession>
<feature type="compositionally biased region" description="Basic and acidic residues" evidence="1">
    <location>
        <begin position="949"/>
        <end position="969"/>
    </location>
</feature>
<feature type="region of interest" description="Disordered" evidence="1">
    <location>
        <begin position="659"/>
        <end position="747"/>
    </location>
</feature>
<organism evidence="4 5">
    <name type="scientific">Platanthera zijinensis</name>
    <dbReference type="NCBI Taxonomy" id="2320716"/>
    <lineage>
        <taxon>Eukaryota</taxon>
        <taxon>Viridiplantae</taxon>
        <taxon>Streptophyta</taxon>
        <taxon>Embryophyta</taxon>
        <taxon>Tracheophyta</taxon>
        <taxon>Spermatophyta</taxon>
        <taxon>Magnoliopsida</taxon>
        <taxon>Liliopsida</taxon>
        <taxon>Asparagales</taxon>
        <taxon>Orchidaceae</taxon>
        <taxon>Orchidoideae</taxon>
        <taxon>Orchideae</taxon>
        <taxon>Orchidinae</taxon>
        <taxon>Platanthera</taxon>
    </lineage>
</organism>
<dbReference type="InterPro" id="IPR029063">
    <property type="entry name" value="SAM-dependent_MTases_sf"/>
</dbReference>
<dbReference type="InterPro" id="IPR043502">
    <property type="entry name" value="DNA/RNA_pol_sf"/>
</dbReference>
<feature type="compositionally biased region" description="Polar residues" evidence="1">
    <location>
        <begin position="674"/>
        <end position="691"/>
    </location>
</feature>
<dbReference type="Gene3D" id="3.40.50.150">
    <property type="entry name" value="Vaccinia Virus protein VP39"/>
    <property type="match status" value="1"/>
</dbReference>
<keyword evidence="5" id="KW-1185">Reference proteome</keyword>
<dbReference type="SUPFAM" id="SSF56672">
    <property type="entry name" value="DNA/RNA polymerases"/>
    <property type="match status" value="1"/>
</dbReference>
<dbReference type="Pfam" id="PF01209">
    <property type="entry name" value="Ubie_methyltran"/>
    <property type="match status" value="1"/>
</dbReference>